<keyword evidence="1" id="KW-0732">Signal</keyword>
<keyword evidence="3" id="KW-1185">Reference proteome</keyword>
<name>A0ABZ0I3I7_9GAMM</name>
<gene>
    <name evidence="2" type="ORF">R0135_12870</name>
</gene>
<feature type="chain" id="PRO_5046763107" evidence="1">
    <location>
        <begin position="23"/>
        <end position="278"/>
    </location>
</feature>
<dbReference type="Proteomes" id="UP001626537">
    <property type="component" value="Chromosome"/>
</dbReference>
<evidence type="ECO:0000313" key="3">
    <source>
        <dbReference type="Proteomes" id="UP001626537"/>
    </source>
</evidence>
<dbReference type="EMBL" id="CP136864">
    <property type="protein sequence ID" value="WOJ92671.1"/>
    <property type="molecule type" value="Genomic_DNA"/>
</dbReference>
<dbReference type="RefSeq" id="WP_407347270.1">
    <property type="nucleotide sequence ID" value="NZ_CP136864.1"/>
</dbReference>
<organism evidence="2 3">
    <name type="scientific">Congregibacter variabilis</name>
    <dbReference type="NCBI Taxonomy" id="3081200"/>
    <lineage>
        <taxon>Bacteria</taxon>
        <taxon>Pseudomonadati</taxon>
        <taxon>Pseudomonadota</taxon>
        <taxon>Gammaproteobacteria</taxon>
        <taxon>Cellvibrionales</taxon>
        <taxon>Halieaceae</taxon>
        <taxon>Congregibacter</taxon>
    </lineage>
</organism>
<sequence>MNTYLAGVTALALIVFAATAQAQSDAGSESTGLFNKKHMLSVGMTRQSTNSSVSATSEGFDPVVIDLNGLDIGERDYSYFVDYRYRLKPKWSIFAGTFQFLGSGKKFTERDLNYDGVEFTTGSDLRSELNIDIYILDVLYTVHRSENVEVMLGGGVHAFDLGVGFSGSVRINDQSSEVRRASSTLLAPVPNLRAAATWSLTDSFGFSLVAGWLSADVDEYSGDFSYGHLRAHYQISDRFGASLGYQITDIDITQARSRGELSFNTELDGPSLTATYSF</sequence>
<evidence type="ECO:0000256" key="1">
    <source>
        <dbReference type="SAM" id="SignalP"/>
    </source>
</evidence>
<evidence type="ECO:0000313" key="2">
    <source>
        <dbReference type="EMBL" id="WOJ92671.1"/>
    </source>
</evidence>
<reference evidence="2 3" key="1">
    <citation type="submission" date="2023-10" db="EMBL/GenBank/DDBJ databases">
        <title>Two novel species belonging to the OM43/NOR5 clade.</title>
        <authorList>
            <person name="Park M."/>
        </authorList>
    </citation>
    <scope>NUCLEOTIDE SEQUENCE [LARGE SCALE GENOMIC DNA]</scope>
    <source>
        <strain evidence="2 3">IMCC43200</strain>
    </source>
</reference>
<accession>A0ABZ0I3I7</accession>
<proteinExistence type="predicted"/>
<protein>
    <submittedName>
        <fullName evidence="2">Outer membrane beta-barrel protein</fullName>
    </submittedName>
</protein>
<feature type="signal peptide" evidence="1">
    <location>
        <begin position="1"/>
        <end position="22"/>
    </location>
</feature>